<keyword evidence="2" id="KW-1185">Reference proteome</keyword>
<protein>
    <submittedName>
        <fullName evidence="1">Uncharacterized protein</fullName>
    </submittedName>
</protein>
<dbReference type="AlphaFoldDB" id="A0ABD3EWX0"/>
<proteinExistence type="predicted"/>
<evidence type="ECO:0000313" key="1">
    <source>
        <dbReference type="EMBL" id="KAL3657609.1"/>
    </source>
</evidence>
<reference evidence="1 2" key="1">
    <citation type="submission" date="2024-09" db="EMBL/GenBank/DDBJ databases">
        <title>Genome sequencing and assembly of Phytophthora oleae, isolate VK10A, causative agent of rot of olive drupes.</title>
        <authorList>
            <person name="Conti Taguali S."/>
            <person name="Riolo M."/>
            <person name="La Spada F."/>
            <person name="Cacciola S.O."/>
            <person name="Dionisio G."/>
        </authorList>
    </citation>
    <scope>NUCLEOTIDE SEQUENCE [LARGE SCALE GENOMIC DNA]</scope>
    <source>
        <strain evidence="1 2">VK10A</strain>
    </source>
</reference>
<gene>
    <name evidence="1" type="ORF">V7S43_017413</name>
</gene>
<organism evidence="1 2">
    <name type="scientific">Phytophthora oleae</name>
    <dbReference type="NCBI Taxonomy" id="2107226"/>
    <lineage>
        <taxon>Eukaryota</taxon>
        <taxon>Sar</taxon>
        <taxon>Stramenopiles</taxon>
        <taxon>Oomycota</taxon>
        <taxon>Peronosporomycetes</taxon>
        <taxon>Peronosporales</taxon>
        <taxon>Peronosporaceae</taxon>
        <taxon>Phytophthora</taxon>
    </lineage>
</organism>
<dbReference type="Proteomes" id="UP001632037">
    <property type="component" value="Unassembled WGS sequence"/>
</dbReference>
<name>A0ABD3EWX0_9STRA</name>
<evidence type="ECO:0000313" key="2">
    <source>
        <dbReference type="Proteomes" id="UP001632037"/>
    </source>
</evidence>
<accession>A0ABD3EWX0</accession>
<sequence length="86" mass="9679">MDQRTLARELVRARLRELATMKKMLERVHSSLEKILAVRMEFQGLIEGVEEHIYEPDADLGEADAVQDSVLSFGGLLEIAVNKLKG</sequence>
<comment type="caution">
    <text evidence="1">The sequence shown here is derived from an EMBL/GenBank/DDBJ whole genome shotgun (WGS) entry which is preliminary data.</text>
</comment>
<dbReference type="EMBL" id="JBIMZQ010000062">
    <property type="protein sequence ID" value="KAL3657609.1"/>
    <property type="molecule type" value="Genomic_DNA"/>
</dbReference>